<dbReference type="Pfam" id="PF07859">
    <property type="entry name" value="Abhydrolase_3"/>
    <property type="match status" value="1"/>
</dbReference>
<dbReference type="InterPro" id="IPR029058">
    <property type="entry name" value="AB_hydrolase_fold"/>
</dbReference>
<keyword evidence="1 3" id="KW-0378">Hydrolase</keyword>
<feature type="domain" description="Alpha/beta hydrolase fold-3" evidence="2">
    <location>
        <begin position="80"/>
        <end position="280"/>
    </location>
</feature>
<evidence type="ECO:0000313" key="4">
    <source>
        <dbReference type="Proteomes" id="UP001500929"/>
    </source>
</evidence>
<accession>A0ABP5QH11</accession>
<dbReference type="SUPFAM" id="SSF53474">
    <property type="entry name" value="alpha/beta-Hydrolases"/>
    <property type="match status" value="1"/>
</dbReference>
<sequence>MEIPEWAVVPLLRALRANRVFVTEEGARRRVRERELRPVSYGPPTRLAGDLEVSVSHRPWPVYTIAPRAGEAAPDAWGAVVYVHGGGWVGEVARQHWRLVAQLAVEARTAVVLPIYPLVPFGTAAEVVAGVVQLVRECGERFGPTVLAGDSAGGQIALSAAMALRDGTKPEPLVLPRTVLISPALDLTWSNPRIPLVQPSDPWLATPGGRVLAEHWRGDLDLRDPVVSPLAGRLEGLGPLTLFTGTRDVLNPDAHLLARRAAEAGVPLELHEGVGKVHVYPLLPTASGRAARAEIVRSIAGALSSA</sequence>
<evidence type="ECO:0000313" key="3">
    <source>
        <dbReference type="EMBL" id="GAA2235482.1"/>
    </source>
</evidence>
<dbReference type="InterPro" id="IPR050300">
    <property type="entry name" value="GDXG_lipolytic_enzyme"/>
</dbReference>
<reference evidence="4" key="1">
    <citation type="journal article" date="2019" name="Int. J. Syst. Evol. Microbiol.">
        <title>The Global Catalogue of Microorganisms (GCM) 10K type strain sequencing project: providing services to taxonomists for standard genome sequencing and annotation.</title>
        <authorList>
            <consortium name="The Broad Institute Genomics Platform"/>
            <consortium name="The Broad Institute Genome Sequencing Center for Infectious Disease"/>
            <person name="Wu L."/>
            <person name="Ma J."/>
        </authorList>
    </citation>
    <scope>NUCLEOTIDE SEQUENCE [LARGE SCALE GENOMIC DNA]</scope>
    <source>
        <strain evidence="4">JCM 16117</strain>
    </source>
</reference>
<dbReference type="EMBL" id="BAAAQY010000005">
    <property type="protein sequence ID" value="GAA2235482.1"/>
    <property type="molecule type" value="Genomic_DNA"/>
</dbReference>
<keyword evidence="4" id="KW-1185">Reference proteome</keyword>
<name>A0ABP5QH11_9MICO</name>
<comment type="caution">
    <text evidence="3">The sequence shown here is derived from an EMBL/GenBank/DDBJ whole genome shotgun (WGS) entry which is preliminary data.</text>
</comment>
<proteinExistence type="predicted"/>
<evidence type="ECO:0000259" key="2">
    <source>
        <dbReference type="Pfam" id="PF07859"/>
    </source>
</evidence>
<dbReference type="Proteomes" id="UP001500929">
    <property type="component" value="Unassembled WGS sequence"/>
</dbReference>
<dbReference type="PANTHER" id="PTHR48081:SF8">
    <property type="entry name" value="ALPHA_BETA HYDROLASE FOLD-3 DOMAIN-CONTAINING PROTEIN-RELATED"/>
    <property type="match status" value="1"/>
</dbReference>
<dbReference type="PANTHER" id="PTHR48081">
    <property type="entry name" value="AB HYDROLASE SUPERFAMILY PROTEIN C4A8.06C"/>
    <property type="match status" value="1"/>
</dbReference>
<dbReference type="RefSeq" id="WP_259479538.1">
    <property type="nucleotide sequence ID" value="NZ_BAAAQY010000005.1"/>
</dbReference>
<evidence type="ECO:0000256" key="1">
    <source>
        <dbReference type="ARBA" id="ARBA00022801"/>
    </source>
</evidence>
<gene>
    <name evidence="3" type="ORF">GCM10009851_20630</name>
</gene>
<protein>
    <submittedName>
        <fullName evidence="3">Alpha/beta hydrolase fold domain-containing protein</fullName>
    </submittedName>
</protein>
<dbReference type="Gene3D" id="3.40.50.1820">
    <property type="entry name" value="alpha/beta hydrolase"/>
    <property type="match status" value="1"/>
</dbReference>
<dbReference type="InterPro" id="IPR013094">
    <property type="entry name" value="AB_hydrolase_3"/>
</dbReference>
<organism evidence="3 4">
    <name type="scientific">Herbiconiux moechotypicola</name>
    <dbReference type="NCBI Taxonomy" id="637393"/>
    <lineage>
        <taxon>Bacteria</taxon>
        <taxon>Bacillati</taxon>
        <taxon>Actinomycetota</taxon>
        <taxon>Actinomycetes</taxon>
        <taxon>Micrococcales</taxon>
        <taxon>Microbacteriaceae</taxon>
        <taxon>Herbiconiux</taxon>
    </lineage>
</organism>
<dbReference type="GO" id="GO:0016787">
    <property type="term" value="F:hydrolase activity"/>
    <property type="evidence" value="ECO:0007669"/>
    <property type="project" value="UniProtKB-KW"/>
</dbReference>